<name>A0A744KF42_SALER</name>
<evidence type="ECO:0000313" key="2">
    <source>
        <dbReference type="EMBL" id="HAF2609194.1"/>
    </source>
</evidence>
<comment type="caution">
    <text evidence="2">The sequence shown here is derived from an EMBL/GenBank/DDBJ whole genome shotgun (WGS) entry which is preliminary data.</text>
</comment>
<gene>
    <name evidence="2" type="ORF">G8N50_004624</name>
</gene>
<dbReference type="EMBL" id="DAAURU010000027">
    <property type="protein sequence ID" value="HAF2609194.1"/>
    <property type="molecule type" value="Genomic_DNA"/>
</dbReference>
<protein>
    <submittedName>
        <fullName evidence="2">Uncharacterized protein</fullName>
    </submittedName>
</protein>
<evidence type="ECO:0000256" key="1">
    <source>
        <dbReference type="SAM" id="MobiDB-lite"/>
    </source>
</evidence>
<feature type="non-terminal residue" evidence="2">
    <location>
        <position position="136"/>
    </location>
</feature>
<dbReference type="AlphaFoldDB" id="A0A744KF42"/>
<proteinExistence type="predicted"/>
<feature type="region of interest" description="Disordered" evidence="1">
    <location>
        <begin position="117"/>
        <end position="136"/>
    </location>
</feature>
<reference evidence="2" key="2">
    <citation type="submission" date="2020-02" db="EMBL/GenBank/DDBJ databases">
        <authorList>
            <consortium name="NCBI Pathogen Detection Project"/>
        </authorList>
    </citation>
    <scope>NUCLEOTIDE SEQUENCE</scope>
    <source>
        <strain evidence="2">MA.CK_07/00001464-1</strain>
    </source>
</reference>
<sequence>MDVLTFQGDFTALTGMTVSQQRPGLVHHSAVAAVQHNLATPAFQPFRLNGTAVVHHRVQQHVLTFRRQVHLPVSGRYQPPVLHQGIHHAAVHRHRRQTAVIQLQGDRLPGCQHRFSTRGGDGAAVADPLTGEHDVA</sequence>
<accession>A0A744KF42</accession>
<reference evidence="2" key="1">
    <citation type="journal article" date="2018" name="Genome Biol.">
        <title>SKESA: strategic k-mer extension for scrupulous assemblies.</title>
        <authorList>
            <person name="Souvorov A."/>
            <person name="Agarwala R."/>
            <person name="Lipman D.J."/>
        </authorList>
    </citation>
    <scope>NUCLEOTIDE SEQUENCE</scope>
    <source>
        <strain evidence="2">MA.CK_07/00001464-1</strain>
    </source>
</reference>
<organism evidence="2">
    <name type="scientific">Salmonella enterica</name>
    <name type="common">Salmonella choleraesuis</name>
    <dbReference type="NCBI Taxonomy" id="28901"/>
    <lineage>
        <taxon>Bacteria</taxon>
        <taxon>Pseudomonadati</taxon>
        <taxon>Pseudomonadota</taxon>
        <taxon>Gammaproteobacteria</taxon>
        <taxon>Enterobacterales</taxon>
        <taxon>Enterobacteriaceae</taxon>
        <taxon>Salmonella</taxon>
    </lineage>
</organism>